<proteinExistence type="predicted"/>
<sequence>MFANNNEIIYFLENIHEALSPDTISDVYALNRTIKWVVFSSNKQPTSVDAQEAL</sequence>
<protein>
    <submittedName>
        <fullName evidence="1">Uncharacterized protein</fullName>
    </submittedName>
</protein>
<evidence type="ECO:0000313" key="1">
    <source>
        <dbReference type="EMBL" id="OBZ87521.1"/>
    </source>
</evidence>
<dbReference type="InParanoid" id="A0A1C7NEJ9"/>
<comment type="caution">
    <text evidence="1">The sequence shown here is derived from an EMBL/GenBank/DDBJ whole genome shotgun (WGS) entry which is preliminary data.</text>
</comment>
<name>A0A1C7NEJ9_9FUNG</name>
<gene>
    <name evidence="1" type="ORF">A0J61_04425</name>
</gene>
<dbReference type="Proteomes" id="UP000093000">
    <property type="component" value="Unassembled WGS sequence"/>
</dbReference>
<evidence type="ECO:0000313" key="2">
    <source>
        <dbReference type="Proteomes" id="UP000093000"/>
    </source>
</evidence>
<reference evidence="1 2" key="1">
    <citation type="submission" date="2016-03" db="EMBL/GenBank/DDBJ databases">
        <title>Choanephora cucurbitarum.</title>
        <authorList>
            <person name="Min B."/>
            <person name="Park H."/>
            <person name="Park J.-H."/>
            <person name="Shin H.-D."/>
            <person name="Choi I.-G."/>
        </authorList>
    </citation>
    <scope>NUCLEOTIDE SEQUENCE [LARGE SCALE GENOMIC DNA]</scope>
    <source>
        <strain evidence="1 2">KUS-F28377</strain>
    </source>
</reference>
<dbReference type="EMBL" id="LUGH01000216">
    <property type="protein sequence ID" value="OBZ87521.1"/>
    <property type="molecule type" value="Genomic_DNA"/>
</dbReference>
<keyword evidence="2" id="KW-1185">Reference proteome</keyword>
<dbReference type="AlphaFoldDB" id="A0A1C7NEJ9"/>
<organism evidence="1 2">
    <name type="scientific">Choanephora cucurbitarum</name>
    <dbReference type="NCBI Taxonomy" id="101091"/>
    <lineage>
        <taxon>Eukaryota</taxon>
        <taxon>Fungi</taxon>
        <taxon>Fungi incertae sedis</taxon>
        <taxon>Mucoromycota</taxon>
        <taxon>Mucoromycotina</taxon>
        <taxon>Mucoromycetes</taxon>
        <taxon>Mucorales</taxon>
        <taxon>Mucorineae</taxon>
        <taxon>Choanephoraceae</taxon>
        <taxon>Choanephoroideae</taxon>
        <taxon>Choanephora</taxon>
    </lineage>
</organism>
<accession>A0A1C7NEJ9</accession>